<dbReference type="AlphaFoldDB" id="A0A0F9AUD6"/>
<dbReference type="EMBL" id="LAZR01041012">
    <property type="protein sequence ID" value="KKL13060.1"/>
    <property type="molecule type" value="Genomic_DNA"/>
</dbReference>
<evidence type="ECO:0008006" key="2">
    <source>
        <dbReference type="Google" id="ProtNLM"/>
    </source>
</evidence>
<sequence length="118" mass="12638">MAYTEITVQSPTIAGVIPTNAAATLSDGNRFINTGREFVMITNNGTVNPVVVTIPTPQTINNLTIQDPTVSVAKDGIIKIIGPFPPSIYNNPVGGTDENEVYVEYDQATDVLISVFRV</sequence>
<accession>A0A0F9AUD6</accession>
<comment type="caution">
    <text evidence="1">The sequence shown here is derived from an EMBL/GenBank/DDBJ whole genome shotgun (WGS) entry which is preliminary data.</text>
</comment>
<gene>
    <name evidence="1" type="ORF">LCGC14_2529520</name>
</gene>
<organism evidence="1">
    <name type="scientific">marine sediment metagenome</name>
    <dbReference type="NCBI Taxonomy" id="412755"/>
    <lineage>
        <taxon>unclassified sequences</taxon>
        <taxon>metagenomes</taxon>
        <taxon>ecological metagenomes</taxon>
    </lineage>
</organism>
<proteinExistence type="predicted"/>
<name>A0A0F9AUD6_9ZZZZ</name>
<reference evidence="1" key="1">
    <citation type="journal article" date="2015" name="Nature">
        <title>Complex archaea that bridge the gap between prokaryotes and eukaryotes.</title>
        <authorList>
            <person name="Spang A."/>
            <person name="Saw J.H."/>
            <person name="Jorgensen S.L."/>
            <person name="Zaremba-Niedzwiedzka K."/>
            <person name="Martijn J."/>
            <person name="Lind A.E."/>
            <person name="van Eijk R."/>
            <person name="Schleper C."/>
            <person name="Guy L."/>
            <person name="Ettema T.J."/>
        </authorList>
    </citation>
    <scope>NUCLEOTIDE SEQUENCE</scope>
</reference>
<protein>
    <recommendedName>
        <fullName evidence="2">IPT/TIG domain-containing protein</fullName>
    </recommendedName>
</protein>
<evidence type="ECO:0000313" key="1">
    <source>
        <dbReference type="EMBL" id="KKL13060.1"/>
    </source>
</evidence>